<evidence type="ECO:0000256" key="3">
    <source>
        <dbReference type="ARBA" id="ARBA00014185"/>
    </source>
</evidence>
<dbReference type="NCBIfam" id="TIGR00460">
    <property type="entry name" value="fmt"/>
    <property type="match status" value="1"/>
</dbReference>
<dbReference type="InterPro" id="IPR002376">
    <property type="entry name" value="Formyl_transf_N"/>
</dbReference>
<dbReference type="InterPro" id="IPR011034">
    <property type="entry name" value="Formyl_transferase-like_C_sf"/>
</dbReference>
<dbReference type="PANTHER" id="PTHR11138:SF5">
    <property type="entry name" value="METHIONYL-TRNA FORMYLTRANSFERASE, MITOCHONDRIAL"/>
    <property type="match status" value="1"/>
</dbReference>
<dbReference type="CDD" id="cd08646">
    <property type="entry name" value="FMT_core_Met-tRNA-FMT_N"/>
    <property type="match status" value="1"/>
</dbReference>
<dbReference type="SUPFAM" id="SSF53328">
    <property type="entry name" value="Formyltransferase"/>
    <property type="match status" value="1"/>
</dbReference>
<sequence length="356" mass="39851">MLSLQSGYALRPLLCHTRHFSTSSPFSNALKVAFFGSDEFSIQSLRRLHEASKQSPGLISHIDLIAKHPKATGRDLKTISDVPIVSFAQDNHINVIRAESTSEINDLVANNYTMAIAVSYGKLIPKKFLSAIPYSLNVHPSLLPRYSGASPLQFALLNHDTHTGVTVQTLHPTEFDRGEIVAQTPEIPIAADETITSLRDRLAVEGAKLLVQVVQDGSYKDPQLSSKYEYSYASKITPQMAEIDWGKSTRDIIRQYNTLGPLHTFKEIKIKKRRKPLVHEWRRVILSDISYAKGIEDKQPGEFELGGDQIIIKTSDGAIAAKYLQLEFEKKEEAMKFWSGLPKKAGDTPYVFTQKQ</sequence>
<evidence type="ECO:0000259" key="7">
    <source>
        <dbReference type="Pfam" id="PF02911"/>
    </source>
</evidence>
<evidence type="ECO:0000256" key="2">
    <source>
        <dbReference type="ARBA" id="ARBA00012261"/>
    </source>
</evidence>
<dbReference type="InterPro" id="IPR005793">
    <property type="entry name" value="Formyl_trans_C"/>
</dbReference>
<accession>A0A061ARG2</accession>
<evidence type="ECO:0000256" key="4">
    <source>
        <dbReference type="ARBA" id="ARBA00022679"/>
    </source>
</evidence>
<evidence type="ECO:0000259" key="6">
    <source>
        <dbReference type="Pfam" id="PF00551"/>
    </source>
</evidence>
<dbReference type="GO" id="GO:0004479">
    <property type="term" value="F:methionyl-tRNA formyltransferase activity"/>
    <property type="evidence" value="ECO:0007669"/>
    <property type="project" value="UniProtKB-EC"/>
</dbReference>
<evidence type="ECO:0000313" key="8">
    <source>
        <dbReference type="EMBL" id="CDR37307.1"/>
    </source>
</evidence>
<dbReference type="Pfam" id="PF00551">
    <property type="entry name" value="Formyl_trans_N"/>
    <property type="match status" value="1"/>
</dbReference>
<dbReference type="InterPro" id="IPR036477">
    <property type="entry name" value="Formyl_transf_N_sf"/>
</dbReference>
<comment type="similarity">
    <text evidence="1">Belongs to the Fmt family.</text>
</comment>
<protein>
    <recommendedName>
        <fullName evidence="3">Methionyl-tRNA formyltransferase, mitochondrial</fullName>
        <ecNumber evidence="2">2.1.2.9</ecNumber>
    </recommendedName>
</protein>
<feature type="domain" description="Formyl transferase N-terminal" evidence="6">
    <location>
        <begin position="31"/>
        <end position="214"/>
    </location>
</feature>
<dbReference type="PANTHER" id="PTHR11138">
    <property type="entry name" value="METHIONYL-TRNA FORMYLTRANSFERASE"/>
    <property type="match status" value="1"/>
</dbReference>
<evidence type="ECO:0000256" key="1">
    <source>
        <dbReference type="ARBA" id="ARBA00010699"/>
    </source>
</evidence>
<feature type="domain" description="Formyl transferase C-terminal" evidence="7">
    <location>
        <begin position="235"/>
        <end position="341"/>
    </location>
</feature>
<evidence type="ECO:0000256" key="5">
    <source>
        <dbReference type="ARBA" id="ARBA00022917"/>
    </source>
</evidence>
<reference evidence="8" key="1">
    <citation type="journal article" date="2014" name="Genome Announc.">
        <title>Genome sequence of the yeast Cyberlindnera fabianii (Hansenula fabianii).</title>
        <authorList>
            <person name="Freel K.C."/>
            <person name="Sarilar V."/>
            <person name="Neuveglise C."/>
            <person name="Devillers H."/>
            <person name="Friedrich A."/>
            <person name="Schacherer J."/>
        </authorList>
    </citation>
    <scope>NUCLEOTIDE SEQUENCE</scope>
    <source>
        <strain evidence="8">YJS4271</strain>
    </source>
</reference>
<dbReference type="SUPFAM" id="SSF50486">
    <property type="entry name" value="FMT C-terminal domain-like"/>
    <property type="match status" value="1"/>
</dbReference>
<dbReference type="AlphaFoldDB" id="A0A061ARG2"/>
<dbReference type="InterPro" id="IPR041711">
    <property type="entry name" value="Met-tRNA-FMT_N"/>
</dbReference>
<keyword evidence="4" id="KW-0808">Transferase</keyword>
<organism evidence="8">
    <name type="scientific">Cyberlindnera fabianii</name>
    <name type="common">Yeast</name>
    <name type="synonym">Hansenula fabianii</name>
    <dbReference type="NCBI Taxonomy" id="36022"/>
    <lineage>
        <taxon>Eukaryota</taxon>
        <taxon>Fungi</taxon>
        <taxon>Dikarya</taxon>
        <taxon>Ascomycota</taxon>
        <taxon>Saccharomycotina</taxon>
        <taxon>Saccharomycetes</taxon>
        <taxon>Phaffomycetales</taxon>
        <taxon>Phaffomycetaceae</taxon>
        <taxon>Cyberlindnera</taxon>
    </lineage>
</organism>
<gene>
    <name evidence="8" type="ORF">CYFA0S_01e09472g</name>
</gene>
<keyword evidence="5" id="KW-0648">Protein biosynthesis</keyword>
<dbReference type="OrthoDB" id="10268103at2759"/>
<dbReference type="InterPro" id="IPR005794">
    <property type="entry name" value="Fmt"/>
</dbReference>
<dbReference type="EC" id="2.1.2.9" evidence="2"/>
<proteinExistence type="inferred from homology"/>
<name>A0A061ARG2_CYBFA</name>
<dbReference type="Pfam" id="PF02911">
    <property type="entry name" value="Formyl_trans_C"/>
    <property type="match status" value="1"/>
</dbReference>
<dbReference type="GO" id="GO:0005739">
    <property type="term" value="C:mitochondrion"/>
    <property type="evidence" value="ECO:0007669"/>
    <property type="project" value="TreeGrafter"/>
</dbReference>
<dbReference type="PhylomeDB" id="A0A061ARG2"/>
<dbReference type="EMBL" id="LK052886">
    <property type="protein sequence ID" value="CDR37307.1"/>
    <property type="molecule type" value="Genomic_DNA"/>
</dbReference>
<dbReference type="Gene3D" id="3.40.50.12230">
    <property type="match status" value="1"/>
</dbReference>
<dbReference type="VEuPathDB" id="FungiDB:BON22_0422"/>